<dbReference type="Proteomes" id="UP000051952">
    <property type="component" value="Unassembled WGS sequence"/>
</dbReference>
<dbReference type="AlphaFoldDB" id="A0A0S4JXF4"/>
<accession>A0A0S4JXF4</accession>
<evidence type="ECO:0000313" key="1">
    <source>
        <dbReference type="EMBL" id="CUG93261.1"/>
    </source>
</evidence>
<proteinExistence type="predicted"/>
<sequence length="169" mass="18371">MLPSGVDDREYGPFALHAPMPFPMGSAETSYYVSSNGYVSFSLGNERMITATYGDLVTPPCSSSPRMYHACIRGTASQLQPLWSDVMSTLPFSPSYALVFTVDRGLFFRASGTVTSQTSSARSSTITRSQSLSSAPSLSMTKSLSSTAIATFQGCLHRRTQDHYRLSIH</sequence>
<dbReference type="VEuPathDB" id="TriTrypDB:BSAL_41645"/>
<protein>
    <submittedName>
        <fullName evidence="1">Uncharacterized protein</fullName>
    </submittedName>
</protein>
<gene>
    <name evidence="1" type="ORF">BSAL_41645</name>
</gene>
<name>A0A0S4JXF4_BODSA</name>
<reference evidence="2" key="1">
    <citation type="submission" date="2015-09" db="EMBL/GenBank/DDBJ databases">
        <authorList>
            <consortium name="Pathogen Informatics"/>
        </authorList>
    </citation>
    <scope>NUCLEOTIDE SEQUENCE [LARGE SCALE GENOMIC DNA]</scope>
    <source>
        <strain evidence="2">Lake Konstanz</strain>
    </source>
</reference>
<dbReference type="EMBL" id="CYKH01002133">
    <property type="protein sequence ID" value="CUG93261.1"/>
    <property type="molecule type" value="Genomic_DNA"/>
</dbReference>
<evidence type="ECO:0000313" key="2">
    <source>
        <dbReference type="Proteomes" id="UP000051952"/>
    </source>
</evidence>
<keyword evidence="2" id="KW-1185">Reference proteome</keyword>
<organism evidence="1 2">
    <name type="scientific">Bodo saltans</name>
    <name type="common">Flagellated protozoan</name>
    <dbReference type="NCBI Taxonomy" id="75058"/>
    <lineage>
        <taxon>Eukaryota</taxon>
        <taxon>Discoba</taxon>
        <taxon>Euglenozoa</taxon>
        <taxon>Kinetoplastea</taxon>
        <taxon>Metakinetoplastina</taxon>
        <taxon>Eubodonida</taxon>
        <taxon>Bodonidae</taxon>
        <taxon>Bodo</taxon>
    </lineage>
</organism>